<dbReference type="InterPro" id="IPR036909">
    <property type="entry name" value="Cyt_c-like_dom_sf"/>
</dbReference>
<accession>A0A840MKG4</accession>
<evidence type="ECO:0000313" key="8">
    <source>
        <dbReference type="Proteomes" id="UP000575898"/>
    </source>
</evidence>
<evidence type="ECO:0000256" key="3">
    <source>
        <dbReference type="ARBA" id="ARBA00023004"/>
    </source>
</evidence>
<evidence type="ECO:0000313" key="7">
    <source>
        <dbReference type="EMBL" id="MBB5017337.1"/>
    </source>
</evidence>
<dbReference type="SUPFAM" id="SSF46626">
    <property type="entry name" value="Cytochrome c"/>
    <property type="match status" value="1"/>
</dbReference>
<feature type="region of interest" description="Disordered" evidence="5">
    <location>
        <begin position="287"/>
        <end position="307"/>
    </location>
</feature>
<dbReference type="GO" id="GO:0009055">
    <property type="term" value="F:electron transfer activity"/>
    <property type="evidence" value="ECO:0007669"/>
    <property type="project" value="InterPro"/>
</dbReference>
<dbReference type="GO" id="GO:0004130">
    <property type="term" value="F:cytochrome-c peroxidase activity"/>
    <property type="evidence" value="ECO:0007669"/>
    <property type="project" value="TreeGrafter"/>
</dbReference>
<dbReference type="PANTHER" id="PTHR30600">
    <property type="entry name" value="CYTOCHROME C PEROXIDASE-RELATED"/>
    <property type="match status" value="1"/>
</dbReference>
<sequence>MNRVFWAVISATAVLGLVTGATQIDWTKPEPDEELSGGATTVHETNRRAFSLPAANMNLDRRADFAVGHAFFNMPWVEAPSSTQARDGLGPHFIGRSCTACHSSDGRAAPPEAGEQPMGLLFRLSIPGKGPHGEPKPEPTYGGQFNNQAIDGVKPEGLIEISYQPVPDKFPDGEAYTLLKPTYQFTELGYGPMHSKTQFSPRIAQQVIGLGLLEAIPEKDILSRADPADRDNDGVSGRANYVWNAITQRKSLGRFGWKANTPSVAHQTAGAANGDIGITSRHFPAEECMPSQKDCHQAPRGGKPEINDKNMASLVFYTQTLAVPARRDVDSPQVLRGKQLFHQAQCAACHVPQHTTGLVKGLPELSKQTIRPFTDLLLHDMGEGLADNRPDFEADGREWRTPPLWGIGLFQSVNGHTRYLHDGRARNVSEAILWHGGEATKAQQAYLNMPKIDREALVAFLNSL</sequence>
<dbReference type="RefSeq" id="WP_246490825.1">
    <property type="nucleotide sequence ID" value="NZ_JACHHY010000003.1"/>
</dbReference>
<feature type="domain" description="Cytochrome c" evidence="6">
    <location>
        <begin position="332"/>
        <end position="464"/>
    </location>
</feature>
<protein>
    <submittedName>
        <fullName evidence="7">CxxC motif-containing protein (DUF1111 family)</fullName>
    </submittedName>
</protein>
<name>A0A840MKG4_9PROT</name>
<comment type="caution">
    <text evidence="7">The sequence shown here is derived from an EMBL/GenBank/DDBJ whole genome shotgun (WGS) entry which is preliminary data.</text>
</comment>
<evidence type="ECO:0000256" key="5">
    <source>
        <dbReference type="SAM" id="MobiDB-lite"/>
    </source>
</evidence>
<dbReference type="Pfam" id="PF06537">
    <property type="entry name" value="DHOR"/>
    <property type="match status" value="2"/>
</dbReference>
<dbReference type="EMBL" id="JACHHY010000003">
    <property type="protein sequence ID" value="MBB5017337.1"/>
    <property type="molecule type" value="Genomic_DNA"/>
</dbReference>
<dbReference type="GO" id="GO:0046872">
    <property type="term" value="F:metal ion binding"/>
    <property type="evidence" value="ECO:0007669"/>
    <property type="project" value="UniProtKB-KW"/>
</dbReference>
<gene>
    <name evidence="7" type="ORF">HNQ59_000601</name>
</gene>
<dbReference type="AlphaFoldDB" id="A0A840MKG4"/>
<dbReference type="PIRSF" id="PIRSF028099">
    <property type="entry name" value="DUF1111"/>
    <property type="match status" value="1"/>
</dbReference>
<dbReference type="Proteomes" id="UP000575898">
    <property type="component" value="Unassembled WGS sequence"/>
</dbReference>
<keyword evidence="3 4" id="KW-0408">Iron</keyword>
<feature type="domain" description="Cytochrome c" evidence="6">
    <location>
        <begin position="63"/>
        <end position="322"/>
    </location>
</feature>
<feature type="compositionally biased region" description="Basic and acidic residues" evidence="5">
    <location>
        <begin position="293"/>
        <end position="307"/>
    </location>
</feature>
<reference evidence="7 8" key="1">
    <citation type="submission" date="2020-08" db="EMBL/GenBank/DDBJ databases">
        <title>Genomic Encyclopedia of Type Strains, Phase IV (KMG-IV): sequencing the most valuable type-strain genomes for metagenomic binning, comparative biology and taxonomic classification.</title>
        <authorList>
            <person name="Goeker M."/>
        </authorList>
    </citation>
    <scope>NUCLEOTIDE SEQUENCE [LARGE SCALE GENOMIC DNA]</scope>
    <source>
        <strain evidence="7 8">DSM 27165</strain>
    </source>
</reference>
<evidence type="ECO:0000256" key="4">
    <source>
        <dbReference type="PROSITE-ProRule" id="PRU00433"/>
    </source>
</evidence>
<dbReference type="PANTHER" id="PTHR30600:SF4">
    <property type="entry name" value="CYTOCHROME C DOMAIN-CONTAINING PROTEIN"/>
    <property type="match status" value="1"/>
</dbReference>
<evidence type="ECO:0000256" key="2">
    <source>
        <dbReference type="ARBA" id="ARBA00022723"/>
    </source>
</evidence>
<dbReference type="InterPro" id="IPR051395">
    <property type="entry name" value="Cytochrome_c_Peroxidase/MauG"/>
</dbReference>
<keyword evidence="1 4" id="KW-0349">Heme</keyword>
<dbReference type="InterPro" id="IPR010538">
    <property type="entry name" value="DHOR"/>
</dbReference>
<evidence type="ECO:0000259" key="6">
    <source>
        <dbReference type="PROSITE" id="PS51007"/>
    </source>
</evidence>
<evidence type="ECO:0000256" key="1">
    <source>
        <dbReference type="ARBA" id="ARBA00022617"/>
    </source>
</evidence>
<proteinExistence type="predicted"/>
<dbReference type="PROSITE" id="PS51007">
    <property type="entry name" value="CYTC"/>
    <property type="match status" value="2"/>
</dbReference>
<dbReference type="GO" id="GO:0020037">
    <property type="term" value="F:heme binding"/>
    <property type="evidence" value="ECO:0007669"/>
    <property type="project" value="InterPro"/>
</dbReference>
<dbReference type="Gene3D" id="1.10.760.10">
    <property type="entry name" value="Cytochrome c-like domain"/>
    <property type="match status" value="1"/>
</dbReference>
<keyword evidence="8" id="KW-1185">Reference proteome</keyword>
<dbReference type="InterPro" id="IPR009056">
    <property type="entry name" value="Cyt_c-like_dom"/>
</dbReference>
<organism evidence="7 8">
    <name type="scientific">Chitinivorax tropicus</name>
    <dbReference type="NCBI Taxonomy" id="714531"/>
    <lineage>
        <taxon>Bacteria</taxon>
        <taxon>Pseudomonadati</taxon>
        <taxon>Pseudomonadota</taxon>
        <taxon>Betaproteobacteria</taxon>
        <taxon>Chitinivorax</taxon>
    </lineage>
</organism>
<keyword evidence="2 4" id="KW-0479">Metal-binding</keyword>